<sequence>MKSRKDVERSLISNIVQLKTKLGKNVNTSRYTHRIEAYLYVLDHFKKGDTLADHQKEIGKTWLFKKPVIESYFGVMWRCGNEYIKQNIQRIKNDFKGEDLLGEIENIEKGNYTENLG</sequence>
<evidence type="ECO:0000313" key="1">
    <source>
        <dbReference type="EMBL" id="CAG7581657.1"/>
    </source>
</evidence>
<gene>
    <name evidence="1" type="ORF">SLAVMIC_00951</name>
</gene>
<proteinExistence type="predicted"/>
<accession>A0A8D9CG14</accession>
<organism evidence="1">
    <name type="scientific">uncultured marine phage</name>
    <dbReference type="NCBI Taxonomy" id="707152"/>
    <lineage>
        <taxon>Viruses</taxon>
        <taxon>environmental samples</taxon>
    </lineage>
</organism>
<reference evidence="1" key="1">
    <citation type="submission" date="2021-06" db="EMBL/GenBank/DDBJ databases">
        <authorList>
            <person name="Gannon L."/>
            <person name="Redgwell R T."/>
            <person name="Michniewski S."/>
            <person name="Harrison D C."/>
            <person name="Millard A."/>
        </authorList>
    </citation>
    <scope>NUCLEOTIDE SEQUENCE</scope>
</reference>
<protein>
    <submittedName>
        <fullName evidence="1">Uncharacterized protein</fullName>
    </submittedName>
</protein>
<dbReference type="EMBL" id="OU342829">
    <property type="protein sequence ID" value="CAG7581657.1"/>
    <property type="molecule type" value="Genomic_DNA"/>
</dbReference>
<name>A0A8D9CG14_9VIRU</name>